<keyword evidence="6" id="KW-1185">Reference proteome</keyword>
<dbReference type="OMA" id="VGTHVGT"/>
<feature type="repeat" description="Filamin" evidence="2">
    <location>
        <begin position="234"/>
        <end position="365"/>
    </location>
</feature>
<feature type="transmembrane region" description="Helical" evidence="3">
    <location>
        <begin position="3629"/>
        <end position="3653"/>
    </location>
</feature>
<keyword evidence="3" id="KW-0812">Transmembrane</keyword>
<feature type="repeat" description="Filamin" evidence="2">
    <location>
        <begin position="2517"/>
        <end position="2625"/>
    </location>
</feature>
<dbReference type="EMBL" id="DF237709">
    <property type="protein sequence ID" value="GAQ91297.1"/>
    <property type="molecule type" value="Genomic_DNA"/>
</dbReference>
<gene>
    <name evidence="5" type="ORF">KFL_007600020</name>
</gene>
<feature type="repeat" description="Filamin" evidence="2">
    <location>
        <begin position="1620"/>
        <end position="1735"/>
    </location>
</feature>
<organism evidence="5 6">
    <name type="scientific">Klebsormidium nitens</name>
    <name type="common">Green alga</name>
    <name type="synonym">Ulothrix nitens</name>
    <dbReference type="NCBI Taxonomy" id="105231"/>
    <lineage>
        <taxon>Eukaryota</taxon>
        <taxon>Viridiplantae</taxon>
        <taxon>Streptophyta</taxon>
        <taxon>Klebsormidiophyceae</taxon>
        <taxon>Klebsormidiales</taxon>
        <taxon>Klebsormidiaceae</taxon>
        <taxon>Klebsormidium</taxon>
    </lineage>
</organism>
<evidence type="ECO:0000256" key="1">
    <source>
        <dbReference type="ARBA" id="ARBA00022737"/>
    </source>
</evidence>
<feature type="repeat" description="Filamin" evidence="2">
    <location>
        <begin position="106"/>
        <end position="232"/>
    </location>
</feature>
<dbReference type="GO" id="GO:0030036">
    <property type="term" value="P:actin cytoskeleton organization"/>
    <property type="evidence" value="ECO:0007669"/>
    <property type="project" value="InterPro"/>
</dbReference>
<dbReference type="SUPFAM" id="SSF81296">
    <property type="entry name" value="E set domains"/>
    <property type="match status" value="5"/>
</dbReference>
<dbReference type="InterPro" id="IPR002859">
    <property type="entry name" value="PKD/REJ-like"/>
</dbReference>
<evidence type="ECO:0000259" key="4">
    <source>
        <dbReference type="PROSITE" id="PS50835"/>
    </source>
</evidence>
<dbReference type="SMART" id="SM00557">
    <property type="entry name" value="IG_FLMN"/>
    <property type="match status" value="7"/>
</dbReference>
<dbReference type="PANTHER" id="PTHR38537">
    <property type="entry name" value="JITTERBUG, ISOFORM N"/>
    <property type="match status" value="1"/>
</dbReference>
<dbReference type="InterPro" id="IPR007110">
    <property type="entry name" value="Ig-like_dom"/>
</dbReference>
<evidence type="ECO:0000313" key="6">
    <source>
        <dbReference type="Proteomes" id="UP000054558"/>
    </source>
</evidence>
<dbReference type="Pfam" id="PF02010">
    <property type="entry name" value="REJ"/>
    <property type="match status" value="1"/>
</dbReference>
<dbReference type="OrthoDB" id="18740at2759"/>
<feature type="repeat" description="Filamin" evidence="2">
    <location>
        <begin position="1011"/>
        <end position="1054"/>
    </location>
</feature>
<feature type="non-terminal residue" evidence="5">
    <location>
        <position position="1"/>
    </location>
</feature>
<keyword evidence="1" id="KW-0677">Repeat</keyword>
<dbReference type="PROSITE" id="PS50194">
    <property type="entry name" value="FILAMIN_REPEAT"/>
    <property type="match status" value="7"/>
</dbReference>
<protein>
    <recommendedName>
        <fullName evidence="4">Ig-like domain-containing protein</fullName>
    </recommendedName>
</protein>
<evidence type="ECO:0000256" key="2">
    <source>
        <dbReference type="PROSITE-ProRule" id="PRU00087"/>
    </source>
</evidence>
<dbReference type="InterPro" id="IPR014756">
    <property type="entry name" value="Ig_E-set"/>
</dbReference>
<dbReference type="PANTHER" id="PTHR38537:SF15">
    <property type="entry name" value="FILAMIN"/>
    <property type="match status" value="1"/>
</dbReference>
<dbReference type="STRING" id="105231.A0A1Y1IRM4"/>
<dbReference type="InterPro" id="IPR044801">
    <property type="entry name" value="Filamin"/>
</dbReference>
<proteinExistence type="predicted"/>
<dbReference type="Gene3D" id="2.60.40.10">
    <property type="entry name" value="Immunoglobulins"/>
    <property type="match status" value="10"/>
</dbReference>
<dbReference type="InterPro" id="IPR001298">
    <property type="entry name" value="Filamin/ABP280_rpt"/>
</dbReference>
<dbReference type="Proteomes" id="UP000054558">
    <property type="component" value="Unassembled WGS sequence"/>
</dbReference>
<feature type="repeat" description="Filamin" evidence="2">
    <location>
        <begin position="1519"/>
        <end position="1612"/>
    </location>
</feature>
<feature type="repeat" description="Filamin" evidence="2">
    <location>
        <begin position="825"/>
        <end position="933"/>
    </location>
</feature>
<accession>A0A1Y1IRM4</accession>
<keyword evidence="3" id="KW-0472">Membrane</keyword>
<dbReference type="GO" id="GO:0051015">
    <property type="term" value="F:actin filament binding"/>
    <property type="evidence" value="ECO:0007669"/>
    <property type="project" value="InterPro"/>
</dbReference>
<evidence type="ECO:0000313" key="5">
    <source>
        <dbReference type="EMBL" id="GAQ91297.1"/>
    </source>
</evidence>
<evidence type="ECO:0000256" key="3">
    <source>
        <dbReference type="SAM" id="Phobius"/>
    </source>
</evidence>
<dbReference type="Pfam" id="PF00630">
    <property type="entry name" value="Filamin"/>
    <property type="match status" value="3"/>
</dbReference>
<name>A0A1Y1IRM4_KLENI</name>
<reference evidence="5 6" key="1">
    <citation type="journal article" date="2014" name="Nat. Commun.">
        <title>Klebsormidium flaccidum genome reveals primary factors for plant terrestrial adaptation.</title>
        <authorList>
            <person name="Hori K."/>
            <person name="Maruyama F."/>
            <person name="Fujisawa T."/>
            <person name="Togashi T."/>
            <person name="Yamamoto N."/>
            <person name="Seo M."/>
            <person name="Sato S."/>
            <person name="Yamada T."/>
            <person name="Mori H."/>
            <person name="Tajima N."/>
            <person name="Moriyama T."/>
            <person name="Ikeuchi M."/>
            <person name="Watanabe M."/>
            <person name="Wada H."/>
            <person name="Kobayashi K."/>
            <person name="Saito M."/>
            <person name="Masuda T."/>
            <person name="Sasaki-Sekimoto Y."/>
            <person name="Mashiguchi K."/>
            <person name="Awai K."/>
            <person name="Shimojima M."/>
            <person name="Masuda S."/>
            <person name="Iwai M."/>
            <person name="Nobusawa T."/>
            <person name="Narise T."/>
            <person name="Kondo S."/>
            <person name="Saito H."/>
            <person name="Sato R."/>
            <person name="Murakawa M."/>
            <person name="Ihara Y."/>
            <person name="Oshima-Yamada Y."/>
            <person name="Ohtaka K."/>
            <person name="Satoh M."/>
            <person name="Sonobe K."/>
            <person name="Ishii M."/>
            <person name="Ohtani R."/>
            <person name="Kanamori-Sato M."/>
            <person name="Honoki R."/>
            <person name="Miyazaki D."/>
            <person name="Mochizuki H."/>
            <person name="Umetsu J."/>
            <person name="Higashi K."/>
            <person name="Shibata D."/>
            <person name="Kamiya Y."/>
            <person name="Sato N."/>
            <person name="Nakamura Y."/>
            <person name="Tabata S."/>
            <person name="Ida S."/>
            <person name="Kurokawa K."/>
            <person name="Ohta H."/>
        </authorList>
    </citation>
    <scope>NUCLEOTIDE SEQUENCE [LARGE SCALE GENOMIC DNA]</scope>
    <source>
        <strain evidence="5 6">NIES-2285</strain>
    </source>
</reference>
<sequence length="3688" mass="373046">PLFHADAALVLQPLVFTPITTSAGQQNDVTLQLFNGGADAYLVSASFIGPQGTAGFPAVRGGPVINGFVNVSFALTLAGAYTLSATVYTQGQTVSLTNGLNPAVIVTPGDAVSAQSRVLGLEPGGELVVGMGANFTVLLVDRFDNMVTPNPALNPTVSATFLDSNQVSTPAQFTATGLLFQQNGTQTLPVSLTQIGVASLISFPTPPNVGTVTISVTLSGIPLPGSPFFVSTIPGPPSPQKSTLSGAGLSGAVAGVPAEVMFTPRDEHGNPAGLAGGLVTAALTPAGNGSAASLAPGFGNGDVSDMVASAGGVASGPNVQPGVTVTANPDGTYSLKYTSATVGPYSLSVLIDGQPIGSPTVVTAVAANGPFSAERSFVQGLKATPAGRNSSFQIVAVDSAGRQLTDVTLPSAGFSVTFSRDDVTLPPIKALPTGTGGLFTVPYTLTGAGVYSVSISTGHVTLPSPAGLNVTAPLQLTVWPGPPSEVTSLVTAANGTYRAGDVVLARVAVRDVNNISQVYRTPGFSSAPYRFSITASPVPGCSLESASDVGPFPVTFDSASNVFTSQLRIQTAGQYVLQGALNGVPFRSGSAPLVSVSAGDVNLAKTAVSRLGASLVAGLTSAVRVNLTDQWGNPDVPPGVNCSVTIRTVSGATSAAECVRSAGCGLPFCQRISAGCYFTANLTVSEAGPVLVDVLVDSVPVVNGGMATTVVAGPPAAKASVASFSVGPLAQVTAGSSVDLAVTLRDAFNNSVTTGAASADVILEATLSNNGCATVERINTVEGGSFSEGVVAYSDRPTKPGNLTLRMLVAGEEVPGSKIVVSILPGPTSAAKSDASGAGIYTAIAEVSTSFTVQLRDRFGNPGSQPGDSVNASFLPVLGSPHPVLSPMENLDSGAYRVGYTASAPGTYVVNLTVTSANGTAQAIAGSPFAVTVRRGPAVANLSSVSVLDLVQMARGPPVLSTGHSYQLAITLCDVRGIPGPGQGVPGEPALSFEAYPEPVNQTGGLTPASETSIVDFGNGTVLARFVPYRALLYSLVVQLGGVDVPGGRMVVNVTQGHVAFDQTVVYAAANGEPLIASNSFEVAVIETRDAFGSPVNNNGFPLAPIQAGISATFFPEDFPVHSFSNPLDVRFDPPSGKYFANFAVTKAGVLFTEVNGTSGNGLAGNGLVRQAVTAGPVDPATSLAWGAGLARVLVGGRGRFTLLGYDTFGNKALLDPFNVTIAFTNATTNAPLKTVSLEGVPVSSPDRTSLSFAYTVSPSIQPGQQFKITAHINSRLVGGSPSTVTVTDPATVGPPVADLSLAEGPGLSPGPVGDSTWFDVTLVDQNGTPLLNGNGPDAVSFSMAQPDGPAAFANRACPVEANGTYRCSFVRGVNGTGGYELDVQLLGGGQITGPGGGVLVTGAYSGPSVAERTVLSANVSSVPAGSGMAISVGPRDAEGNPQDSMLQALDELTVTVTGPGKAVASVASVVRVQPSGLPSVSFLVTVQATIAGLYTLRGSLKSGGLVDVVPPLSWNVTSAPADVTQTTVLGSGLASAFAGEYTEVLIIARDAYGNSAAPPTNVSLGVFPSAAATSIAYDEARKVWVGSYLPSGTGAGLLSFEIDGQPFTIPGYGGTWVQAGSVAANQSTAFGPGVGRDEAGGSLPALLLSSTAQFKILATDAFGNPVGRGGAVFDVTISTADVGSPATWRATGVADNGDGTYDVSFRTPPRVGQLRVSVSRGGEQIRGSPFAVSVTGGAVSFNRSVVRFPGRSDASDVTLTSPVAPAGAPLGLSVQLVHGSGRNTTDTGNGTAIAYAVLASDGGTYAGAQLAEVGGGLYRANFTVLKPGPFQVKLMRNGEALIFAGYASFGPADVARSSVVGPSSLTVTAGAIAAVEILAVDSNGNLVDDDTLTVFTAAVSSGNGAAPMPLGASPIPNGTFAQNGRFVLPLRFMSTGQFTVLIQLAGQTVSNGRLDVQVVPGELDPGRSSLDWNGKPYLVAGNSERLTIYLKDSFGNALAPTTTLLPSLSILHYNHTTHQRILIPVPNPTLTPTVNGSGYSVTFAPPTSGILRVSLPVASSDVSPQQIADVTTGKPFEIAVEAGYFDPNQGVAFGPAVDSGAVGGILSYFFVQASDSQGNTVNTLQLASLVATITTPGATVTGNATVLPLPGGLVRVDFLPPETSGNVTLAASVNSDGKAFTSAPVSLTVWASASNVNTSTSVAVDSTGQDITDILVGLPVGSGPTRLFIVARDAQSRDVPFSPAPFTVECHVAGLGPADFIVQTAGNDSGRTAVGVSISVRRAGRYGVSYAVNGGAVKNFTLEVPPGPLDPSSTVLLASAEGTAGMPLAYTVRLYDGNGNLRNATLDGPDPLTVQFVQTTPPDMAPPSADVPTASPDGSYRGAVLSTLAGTFLLRVTSQGATLAQQNVTIVSGPLSPAHLAVANVSKTVTAGVSSTFPILASDEFGNPYQRPDLGYTVTLTRGAFTASFPSVPPRGGDFYQGRFVVTAPGLYNLAVTDDSTGLVVPGSVTRVKVVPGAAAAEPTYLMGSPVSLVGNRVTLTLVVRDAFGNPTSADLSSFNVTLITPKGAEAVSVVGGPAEGGILNPQVEDTLSLGVTPPVSGNYVLRVAVNSTDVRGSPFAVTVGPPAPVQIADVSTGASGSSLIVSFDSATQQGLLGSALGGSCAGLFAPPELAALGAGAACFWKDEKTLRIVTGANVPSGLLGAFNGSDALDFLPGAITGVGASLPRTVCPILATQLTTPASLTPSLTAPGNVGVCHGFTLDASGARGAFNPTLSFVFGVQSQANTEAVVALFAAHDSSQPVVHLPAGTLVPGAVYTFSVSVTDPFGASGVATTTMISSAAPIPLVTISVPPGPSGFRRKVVASNRNLVIESTIALPDLTCLNTTPGFNGTLGNPPRLVLTWTQFSGPVLNASLLAAQTTPTLSLPLGTLAAGPGYGIRLTAITPGYPELTVSDTVEVMVGLPALAELQFSRGVIQTLPADQPLNLSLNPVQTEATPLVRYTWSCEVLSGSVVSCPDSVQALLTVSNETLLVPAGALPVGGYLFHVAVSREALTLRGVTVNAVETQELSAMVYIVEAGQPSAQVAVFDGSEASVLECSAQRNGTEVAGAKYTWQQTSGGSLGNLANKTTSGGRSLVLPKSALAPYSKPRFLCTVTVHGQTSLTTGGVVIPGPLPPFNGGLLVAPVGGSPRGFVFALTASGWLTHAPDPSLTYVYSYRPAIVTSAGGDPLPLTSATAATSVTVLLPPGVFFVSVRVTGTDRSSAIYTAPEPVTVPGGTLPAVKDGLAPLDLNLTDARTVTAAVRQAVAGSDLTGLLQTLGFVAGLSGGGFTRNDTAAWALQLLAAVQSLPDSAVPSSSALEQLACTLAGTSDDLLAGAAPSVAAALFDISDPGLRKVSDGESAVTLSETAAKCYLRLWASLLASGSSAASANATGLLTWPTLIGRGRLSATPLPGALQAGNVSMTTANVIGSAPLQPFDYRTIVGPWTVSMNVSDLSLPAGSQVAVTVTSYAGLNSIFDRTHIAVPLLLVDASYGGSSIVTQVQATLSLKRPAQGDIRTWNGSAWSLQSVSQPLTAKPLTAFSAVVPTSAAPTLVAFYQPSQTNTVSPLIGEPTADDGKDNALAVKLGVSLGVALAALLLCCAGLCCVVSIRRKRQRLHDAGDQVFVFKTMDENKPQEIIKAPHNV</sequence>
<dbReference type="InterPro" id="IPR013783">
    <property type="entry name" value="Ig-like_fold"/>
</dbReference>
<dbReference type="PROSITE" id="PS50835">
    <property type="entry name" value="IG_LIKE"/>
    <property type="match status" value="1"/>
</dbReference>
<feature type="domain" description="Ig-like" evidence="4">
    <location>
        <begin position="3073"/>
        <end position="3166"/>
    </location>
</feature>
<dbReference type="InterPro" id="IPR017868">
    <property type="entry name" value="Filamin/ABP280_repeat-like"/>
</dbReference>
<keyword evidence="3" id="KW-1133">Transmembrane helix</keyword>